<sequence length="54" mass="6600">MQCQRQRQCELQQHVEHEHTRAALILFYACLSRPIRLKTMRLNERNIKPRRIGK</sequence>
<dbReference type="EMBL" id="BK059094">
    <property type="protein sequence ID" value="DAE29441.1"/>
    <property type="molecule type" value="Genomic_DNA"/>
</dbReference>
<name>A0A8S5RED7_9VIRU</name>
<organism evidence="1">
    <name type="scientific">virus sp. ctd0M1</name>
    <dbReference type="NCBI Taxonomy" id="2827993"/>
    <lineage>
        <taxon>Viruses</taxon>
    </lineage>
</organism>
<proteinExistence type="predicted"/>
<protein>
    <submittedName>
        <fullName evidence="1">Uncharacterized protein</fullName>
    </submittedName>
</protein>
<evidence type="ECO:0000313" key="1">
    <source>
        <dbReference type="EMBL" id="DAE29441.1"/>
    </source>
</evidence>
<accession>A0A8S5RED7</accession>
<reference evidence="1" key="1">
    <citation type="journal article" date="2021" name="Proc. Natl. Acad. Sci. U.S.A.">
        <title>A Catalog of Tens of Thousands of Viruses from Human Metagenomes Reveals Hidden Associations with Chronic Diseases.</title>
        <authorList>
            <person name="Tisza M.J."/>
            <person name="Buck C.B."/>
        </authorList>
    </citation>
    <scope>NUCLEOTIDE SEQUENCE</scope>
    <source>
        <strain evidence="1">Ctd0M1</strain>
    </source>
</reference>